<dbReference type="InterPro" id="IPR036412">
    <property type="entry name" value="HAD-like_sf"/>
</dbReference>
<dbReference type="Proteomes" id="UP001207930">
    <property type="component" value="Unassembled WGS sequence"/>
</dbReference>
<dbReference type="SUPFAM" id="SSF56784">
    <property type="entry name" value="HAD-like"/>
    <property type="match status" value="1"/>
</dbReference>
<proteinExistence type="predicted"/>
<dbReference type="Pfam" id="PF00702">
    <property type="entry name" value="Hydrolase"/>
    <property type="match status" value="1"/>
</dbReference>
<accession>A0ABT3FQZ9</accession>
<dbReference type="InterPro" id="IPR011949">
    <property type="entry name" value="HAD-SF_hydro_IA_REG-2-like"/>
</dbReference>
<protein>
    <submittedName>
        <fullName evidence="1">HAD family hydrolase</fullName>
    </submittedName>
</protein>
<gene>
    <name evidence="1" type="ORF">OKA04_14760</name>
</gene>
<organism evidence="1 2">
    <name type="scientific">Luteolibacter flavescens</name>
    <dbReference type="NCBI Taxonomy" id="1859460"/>
    <lineage>
        <taxon>Bacteria</taxon>
        <taxon>Pseudomonadati</taxon>
        <taxon>Verrucomicrobiota</taxon>
        <taxon>Verrucomicrobiia</taxon>
        <taxon>Verrucomicrobiales</taxon>
        <taxon>Verrucomicrobiaceae</taxon>
        <taxon>Luteolibacter</taxon>
    </lineage>
</organism>
<dbReference type="InterPro" id="IPR044924">
    <property type="entry name" value="HAD-SF_hydro_IA_REG-2-like_cap"/>
</dbReference>
<name>A0ABT3FQZ9_9BACT</name>
<dbReference type="PRINTS" id="PR00413">
    <property type="entry name" value="HADHALOGNASE"/>
</dbReference>
<sequence length="228" mass="24738">MIRALLLDAAGTLIEPAESVADVYTRIATAHGIAAQADRVRQAFGPAFAAMPDPDYPAHSDGDAAERIWWRSLVTIVLRRSLPDTATGDLAEDTLESCFHALFHHYAQPDAWLVFPEVREVLHAAREAGLRLTVVSNFDLRLHAILAGHDLHFDAVITSADARARKPRPEIFHLALRLLDLPPEAVHHAGDSPHADLKGAAALGIPATLIHRPGNDLRALLPITSSLT</sequence>
<dbReference type="Gene3D" id="3.40.50.1000">
    <property type="entry name" value="HAD superfamily/HAD-like"/>
    <property type="match status" value="1"/>
</dbReference>
<dbReference type="SFLD" id="SFLDG01129">
    <property type="entry name" value="C1.5:_HAD__Beta-PGM__Phosphata"/>
    <property type="match status" value="1"/>
</dbReference>
<dbReference type="EMBL" id="JAPDDS010000008">
    <property type="protein sequence ID" value="MCW1885998.1"/>
    <property type="molecule type" value="Genomic_DNA"/>
</dbReference>
<dbReference type="Gene3D" id="1.10.150.720">
    <property type="entry name" value="Haloacid dehalogenase-like hydrolase"/>
    <property type="match status" value="1"/>
</dbReference>
<comment type="caution">
    <text evidence="1">The sequence shown here is derived from an EMBL/GenBank/DDBJ whole genome shotgun (WGS) entry which is preliminary data.</text>
</comment>
<reference evidence="1 2" key="1">
    <citation type="submission" date="2022-10" db="EMBL/GenBank/DDBJ databases">
        <title>Luteolibacter flavescens strain MCCC 1K03193, whole genome shotgun sequencing project.</title>
        <authorList>
            <person name="Zhao G."/>
            <person name="Shen L."/>
        </authorList>
    </citation>
    <scope>NUCLEOTIDE SEQUENCE [LARGE SCALE GENOMIC DNA]</scope>
    <source>
        <strain evidence="1 2">MCCC 1K03193</strain>
    </source>
</reference>
<evidence type="ECO:0000313" key="2">
    <source>
        <dbReference type="Proteomes" id="UP001207930"/>
    </source>
</evidence>
<keyword evidence="2" id="KW-1185">Reference proteome</keyword>
<dbReference type="InterPro" id="IPR006439">
    <property type="entry name" value="HAD-SF_hydro_IA"/>
</dbReference>
<dbReference type="SFLD" id="SFLDS00003">
    <property type="entry name" value="Haloacid_Dehalogenase"/>
    <property type="match status" value="1"/>
</dbReference>
<dbReference type="InterPro" id="IPR023214">
    <property type="entry name" value="HAD_sf"/>
</dbReference>
<evidence type="ECO:0000313" key="1">
    <source>
        <dbReference type="EMBL" id="MCW1885998.1"/>
    </source>
</evidence>
<dbReference type="RefSeq" id="WP_264501955.1">
    <property type="nucleotide sequence ID" value="NZ_JAPDDS010000008.1"/>
</dbReference>
<keyword evidence="1" id="KW-0378">Hydrolase</keyword>
<dbReference type="NCBIfam" id="TIGR02252">
    <property type="entry name" value="DREG-2"/>
    <property type="match status" value="1"/>
</dbReference>
<dbReference type="GO" id="GO:0016787">
    <property type="term" value="F:hydrolase activity"/>
    <property type="evidence" value="ECO:0007669"/>
    <property type="project" value="UniProtKB-KW"/>
</dbReference>
<dbReference type="PANTHER" id="PTHR46649">
    <property type="match status" value="1"/>
</dbReference>
<dbReference type="PANTHER" id="PTHR46649:SF4">
    <property type="entry name" value="HALOACID DEHALOGENASE-LIKE HYDROLASE (HAD) SUPERFAMILY PROTEIN"/>
    <property type="match status" value="1"/>
</dbReference>
<dbReference type="NCBIfam" id="TIGR01549">
    <property type="entry name" value="HAD-SF-IA-v1"/>
    <property type="match status" value="1"/>
</dbReference>